<comment type="caution">
    <text evidence="1">The sequence shown here is derived from an EMBL/GenBank/DDBJ whole genome shotgun (WGS) entry which is preliminary data.</text>
</comment>
<dbReference type="EMBL" id="CM042880">
    <property type="protein sequence ID" value="KAI4387804.1"/>
    <property type="molecule type" value="Genomic_DNA"/>
</dbReference>
<evidence type="ECO:0000313" key="1">
    <source>
        <dbReference type="EMBL" id="KAI4387804.1"/>
    </source>
</evidence>
<evidence type="ECO:0000313" key="2">
    <source>
        <dbReference type="Proteomes" id="UP001057402"/>
    </source>
</evidence>
<proteinExistence type="predicted"/>
<accession>A0ACB9S9S2</accession>
<protein>
    <submittedName>
        <fullName evidence="1">Uncharacterized protein</fullName>
    </submittedName>
</protein>
<organism evidence="1 2">
    <name type="scientific">Melastoma candidum</name>
    <dbReference type="NCBI Taxonomy" id="119954"/>
    <lineage>
        <taxon>Eukaryota</taxon>
        <taxon>Viridiplantae</taxon>
        <taxon>Streptophyta</taxon>
        <taxon>Embryophyta</taxon>
        <taxon>Tracheophyta</taxon>
        <taxon>Spermatophyta</taxon>
        <taxon>Magnoliopsida</taxon>
        <taxon>eudicotyledons</taxon>
        <taxon>Gunneridae</taxon>
        <taxon>Pentapetalae</taxon>
        <taxon>rosids</taxon>
        <taxon>malvids</taxon>
        <taxon>Myrtales</taxon>
        <taxon>Melastomataceae</taxon>
        <taxon>Melastomatoideae</taxon>
        <taxon>Melastomateae</taxon>
        <taxon>Melastoma</taxon>
    </lineage>
</organism>
<gene>
    <name evidence="1" type="ORF">MLD38_000206</name>
</gene>
<sequence length="190" mass="20315">MISSKEAFDAAYSPPIEAAVRLQPRCSEKTERDSSLISFTLHLLVRSSQTGCLIGRGGCIISEMRRVTKATIRILSKDDLPKIAADDDGMVQEGASSSLMPVVPYLCMPPDGPAGLSHEPRDSKRHARGHSYSSAYGNSSSLADDNHGVYRSQIGGSVSNGVYGSYSSGRDGGFGPSRQDSVSCRKSYGY</sequence>
<dbReference type="Proteomes" id="UP001057402">
    <property type="component" value="Chromosome 1"/>
</dbReference>
<name>A0ACB9S9S2_9MYRT</name>
<reference evidence="2" key="1">
    <citation type="journal article" date="2023" name="Front. Plant Sci.">
        <title>Chromosomal-level genome assembly of Melastoma candidum provides insights into trichome evolution.</title>
        <authorList>
            <person name="Zhong Y."/>
            <person name="Wu W."/>
            <person name="Sun C."/>
            <person name="Zou P."/>
            <person name="Liu Y."/>
            <person name="Dai S."/>
            <person name="Zhou R."/>
        </authorList>
    </citation>
    <scope>NUCLEOTIDE SEQUENCE [LARGE SCALE GENOMIC DNA]</scope>
</reference>
<keyword evidence="2" id="KW-1185">Reference proteome</keyword>